<dbReference type="EMBL" id="MHRA01000014">
    <property type="protein sequence ID" value="OHA15712.1"/>
    <property type="molecule type" value="Genomic_DNA"/>
</dbReference>
<gene>
    <name evidence="2" type="ORF">A3A10_01955</name>
</gene>
<evidence type="ECO:0000313" key="3">
    <source>
        <dbReference type="Proteomes" id="UP000178116"/>
    </source>
</evidence>
<accession>A0A1G2LXY1</accession>
<protein>
    <submittedName>
        <fullName evidence="2">Uncharacterized protein</fullName>
    </submittedName>
</protein>
<evidence type="ECO:0000256" key="1">
    <source>
        <dbReference type="SAM" id="Phobius"/>
    </source>
</evidence>
<reference evidence="2 3" key="1">
    <citation type="journal article" date="2016" name="Nat. Commun.">
        <title>Thousands of microbial genomes shed light on interconnected biogeochemical processes in an aquifer system.</title>
        <authorList>
            <person name="Anantharaman K."/>
            <person name="Brown C.T."/>
            <person name="Hug L.A."/>
            <person name="Sharon I."/>
            <person name="Castelle C.J."/>
            <person name="Probst A.J."/>
            <person name="Thomas B.C."/>
            <person name="Singh A."/>
            <person name="Wilkins M.J."/>
            <person name="Karaoz U."/>
            <person name="Brodie E.L."/>
            <person name="Williams K.H."/>
            <person name="Hubbard S.S."/>
            <person name="Banfield J.F."/>
        </authorList>
    </citation>
    <scope>NUCLEOTIDE SEQUENCE [LARGE SCALE GENOMIC DNA]</scope>
</reference>
<evidence type="ECO:0000313" key="2">
    <source>
        <dbReference type="EMBL" id="OHA15712.1"/>
    </source>
</evidence>
<dbReference type="Proteomes" id="UP000178116">
    <property type="component" value="Unassembled WGS sequence"/>
</dbReference>
<keyword evidence="1" id="KW-0812">Transmembrane</keyword>
<proteinExistence type="predicted"/>
<comment type="caution">
    <text evidence="2">The sequence shown here is derived from an EMBL/GenBank/DDBJ whole genome shotgun (WGS) entry which is preliminary data.</text>
</comment>
<feature type="transmembrane region" description="Helical" evidence="1">
    <location>
        <begin position="21"/>
        <end position="40"/>
    </location>
</feature>
<name>A0A1G2LXY1_9BACT</name>
<sequence length="81" mass="9557">MGFFELLEKLREKPENFRKKIAFAAVFIITAVIFFFWLAAFDFRFQSSSEEIKQIEKPAAVIKESILNFYGIIKENIGRFK</sequence>
<keyword evidence="1" id="KW-1133">Transmembrane helix</keyword>
<organism evidence="2 3">
    <name type="scientific">Candidatus Tagabacteria bacterium RIFCSPLOWO2_01_FULL_42_9</name>
    <dbReference type="NCBI Taxonomy" id="1802296"/>
    <lineage>
        <taxon>Bacteria</taxon>
        <taxon>Candidatus Tagaibacteriota</taxon>
    </lineage>
</organism>
<keyword evidence="1" id="KW-0472">Membrane</keyword>
<dbReference type="AlphaFoldDB" id="A0A1G2LXY1"/>